<sequence length="753" mass="80800">MIKKVSSLLLAVIVMISIIPATGAKAATSGDFVVSSGILTKYTGTGGAVVIPESLGVTSIGASAFYGCTSISSIIIPTGVKGIGFKAFSNCTSLTSVNIPDCVTTISDYAFSGCTSLSSIKFPGGMKEIQQYILDGCINLKDIIISEGTTSIAKYAFYNFAGIQNVTLPESLISIGEDAFGSCSSLKSIEIPDNVESIGEMAFKACSSLSNIKLPGNLTSAGAWVFMGTPWLTAQQKINPLVIFNNILIDGSASQGAVIIPSNVTTITTYAFYGAYLMTSVVIPDGITTIGTSTFSMCRDLDEITISDTVTSIGTDAFYNTSWISKKKAIDPLVIVNSILVDGTTAVGNITIPDSVTSICGLAFNGNERIVGITLPSVTHIGRLAFYQCDNLSMLTLSDKMKVIEQDAFSNAGLQTIEIPEGVTTIETTAFADCTKLVSVKLPKSLKTIAPAAFYDCINLSSIIIPEGVEELPYFTFFNCTSLISITIPESVTTMANNFMYISNDLIMYGANGSYAQTFAAAKSINFTVVKSSEWVNQDGYKYYFKYNQKATGWQTIDGNRYYFDKNDGHMLIGWQTIVDKCYFFSTEGIMVSENEKIGVSSSVDAAISMVGDKRTISAVGRGGSGKYTYKFLQYSKETGEWKTLADFGASSTYNWIADSKGSKEIYIDVKDTEIGEVVRSSAISEMIVGIGDPTLDNIINIFDILVIQRNILGVELLSGNSLKAADVTGDSAVNIFDILVIQRHILGVEYIR</sequence>
<dbReference type="CDD" id="cd14256">
    <property type="entry name" value="Dockerin_I"/>
    <property type="match status" value="1"/>
</dbReference>
<dbReference type="RefSeq" id="WP_170841241.1">
    <property type="nucleotide sequence ID" value="NZ_FOJI01000001.1"/>
</dbReference>
<keyword evidence="3" id="KW-0732">Signal</keyword>
<accession>A0A1I0M4X0</accession>
<dbReference type="EMBL" id="FOJI01000001">
    <property type="protein sequence ID" value="SEV83403.1"/>
    <property type="molecule type" value="Genomic_DNA"/>
</dbReference>
<dbReference type="InterPro" id="IPR016134">
    <property type="entry name" value="Dockerin_dom"/>
</dbReference>
<dbReference type="AlphaFoldDB" id="A0A1I0M4X0"/>
<evidence type="ECO:0000256" key="1">
    <source>
        <dbReference type="ARBA" id="ARBA00022737"/>
    </source>
</evidence>
<name>A0A1I0M4X0_9FIRM</name>
<dbReference type="InterPro" id="IPR053139">
    <property type="entry name" value="Surface_bspA-like"/>
</dbReference>
<evidence type="ECO:0000256" key="2">
    <source>
        <dbReference type="PROSITE-ProRule" id="PRU00591"/>
    </source>
</evidence>
<evidence type="ECO:0000313" key="5">
    <source>
        <dbReference type="EMBL" id="SEV83403.1"/>
    </source>
</evidence>
<feature type="domain" description="Dockerin" evidence="4">
    <location>
        <begin position="687"/>
        <end position="753"/>
    </location>
</feature>
<dbReference type="InterPro" id="IPR036439">
    <property type="entry name" value="Dockerin_dom_sf"/>
</dbReference>
<dbReference type="Gene3D" id="2.10.270.10">
    <property type="entry name" value="Cholin Binding"/>
    <property type="match status" value="1"/>
</dbReference>
<dbReference type="GO" id="GO:0004553">
    <property type="term" value="F:hydrolase activity, hydrolyzing O-glycosyl compounds"/>
    <property type="evidence" value="ECO:0007669"/>
    <property type="project" value="InterPro"/>
</dbReference>
<dbReference type="Pfam" id="PF13306">
    <property type="entry name" value="LRR_5"/>
    <property type="match status" value="3"/>
</dbReference>
<dbReference type="PANTHER" id="PTHR45661:SF3">
    <property type="entry name" value="IG-LIKE DOMAIN-CONTAINING PROTEIN"/>
    <property type="match status" value="1"/>
</dbReference>
<organism evidence="5 6">
    <name type="scientific">[Clostridium] fimetarium</name>
    <dbReference type="NCBI Taxonomy" id="99656"/>
    <lineage>
        <taxon>Bacteria</taxon>
        <taxon>Bacillati</taxon>
        <taxon>Bacillota</taxon>
        <taxon>Clostridia</taxon>
        <taxon>Lachnospirales</taxon>
        <taxon>Lachnospiraceae</taxon>
    </lineage>
</organism>
<gene>
    <name evidence="5" type="ORF">SAMN05421659_101194</name>
</gene>
<keyword evidence="1" id="KW-0677">Repeat</keyword>
<dbReference type="Gene3D" id="3.80.10.10">
    <property type="entry name" value="Ribonuclease Inhibitor"/>
    <property type="match status" value="5"/>
</dbReference>
<dbReference type="PANTHER" id="PTHR45661">
    <property type="entry name" value="SURFACE ANTIGEN"/>
    <property type="match status" value="1"/>
</dbReference>
<protein>
    <submittedName>
        <fullName evidence="5">Putative cell wall binding repeat-containing protein</fullName>
    </submittedName>
</protein>
<reference evidence="5 6" key="1">
    <citation type="submission" date="2016-10" db="EMBL/GenBank/DDBJ databases">
        <authorList>
            <person name="de Groot N.N."/>
        </authorList>
    </citation>
    <scope>NUCLEOTIDE SEQUENCE [LARGE SCALE GENOMIC DNA]</scope>
    <source>
        <strain evidence="5 6">DSM 9179</strain>
    </source>
</reference>
<evidence type="ECO:0000313" key="6">
    <source>
        <dbReference type="Proteomes" id="UP000199701"/>
    </source>
</evidence>
<dbReference type="PROSITE" id="PS51766">
    <property type="entry name" value="DOCKERIN"/>
    <property type="match status" value="1"/>
</dbReference>
<proteinExistence type="predicted"/>
<dbReference type="InterPro" id="IPR018337">
    <property type="entry name" value="Cell_wall/Cho-bd_repeat"/>
</dbReference>
<feature type="repeat" description="Cell wall-binding" evidence="2">
    <location>
        <begin position="551"/>
        <end position="570"/>
    </location>
</feature>
<dbReference type="InterPro" id="IPR026906">
    <property type="entry name" value="LRR_5"/>
</dbReference>
<dbReference type="SUPFAM" id="SSF63446">
    <property type="entry name" value="Type I dockerin domain"/>
    <property type="match status" value="1"/>
</dbReference>
<dbReference type="GO" id="GO:0000272">
    <property type="term" value="P:polysaccharide catabolic process"/>
    <property type="evidence" value="ECO:0007669"/>
    <property type="project" value="InterPro"/>
</dbReference>
<evidence type="ECO:0000259" key="4">
    <source>
        <dbReference type="PROSITE" id="PS51766"/>
    </source>
</evidence>
<dbReference type="PROSITE" id="PS51170">
    <property type="entry name" value="CW"/>
    <property type="match status" value="1"/>
</dbReference>
<dbReference type="InterPro" id="IPR032675">
    <property type="entry name" value="LRR_dom_sf"/>
</dbReference>
<dbReference type="Proteomes" id="UP000199701">
    <property type="component" value="Unassembled WGS sequence"/>
</dbReference>
<dbReference type="STRING" id="99656.SAMN05421659_101194"/>
<dbReference type="Gene3D" id="1.10.1330.10">
    <property type="entry name" value="Dockerin domain"/>
    <property type="match status" value="1"/>
</dbReference>
<keyword evidence="6" id="KW-1185">Reference proteome</keyword>
<dbReference type="InterPro" id="IPR002105">
    <property type="entry name" value="Dockerin_1_rpt"/>
</dbReference>
<dbReference type="SUPFAM" id="SSF52058">
    <property type="entry name" value="L domain-like"/>
    <property type="match status" value="2"/>
</dbReference>
<dbReference type="SUPFAM" id="SSF69360">
    <property type="entry name" value="Cell wall binding repeat"/>
    <property type="match status" value="1"/>
</dbReference>
<feature type="signal peptide" evidence="3">
    <location>
        <begin position="1"/>
        <end position="26"/>
    </location>
</feature>
<dbReference type="Pfam" id="PF00404">
    <property type="entry name" value="Dockerin_1"/>
    <property type="match status" value="1"/>
</dbReference>
<dbReference type="Pfam" id="PF01473">
    <property type="entry name" value="Choline_bind_1"/>
    <property type="match status" value="1"/>
</dbReference>
<evidence type="ECO:0000256" key="3">
    <source>
        <dbReference type="SAM" id="SignalP"/>
    </source>
</evidence>
<feature type="chain" id="PRO_5011778234" evidence="3">
    <location>
        <begin position="27"/>
        <end position="753"/>
    </location>
</feature>